<reference evidence="3 4" key="1">
    <citation type="submission" date="2018-08" db="EMBL/GenBank/DDBJ databases">
        <title>Genomic Encyclopedia of Type Strains, Phase IV (KMG-IV): sequencing the most valuable type-strain genomes for metagenomic binning, comparative biology and taxonomic classification.</title>
        <authorList>
            <person name="Goeker M."/>
        </authorList>
    </citation>
    <scope>NUCLEOTIDE SEQUENCE [LARGE SCALE GENOMIC DNA]</scope>
    <source>
        <strain evidence="3 4">DSM 17274</strain>
    </source>
</reference>
<organism evidence="3 4">
    <name type="scientific">Jeotgalicoccus halotolerans</name>
    <dbReference type="NCBI Taxonomy" id="157227"/>
    <lineage>
        <taxon>Bacteria</taxon>
        <taxon>Bacillati</taxon>
        <taxon>Bacillota</taxon>
        <taxon>Bacilli</taxon>
        <taxon>Bacillales</taxon>
        <taxon>Staphylococcaceae</taxon>
        <taxon>Jeotgalicoccus</taxon>
    </lineage>
</organism>
<accession>A0A3E0B2V7</accession>
<protein>
    <submittedName>
        <fullName evidence="3">Competence protein CoiA</fullName>
    </submittedName>
</protein>
<evidence type="ECO:0000313" key="4">
    <source>
        <dbReference type="Proteomes" id="UP000257076"/>
    </source>
</evidence>
<feature type="domain" description="Competence protein CoiA nuclease-like" evidence="1">
    <location>
        <begin position="60"/>
        <end position="160"/>
    </location>
</feature>
<evidence type="ECO:0000259" key="1">
    <source>
        <dbReference type="Pfam" id="PF06054"/>
    </source>
</evidence>
<dbReference type="InterPro" id="IPR021176">
    <property type="entry name" value="Competence-induced_CoiA"/>
</dbReference>
<dbReference type="AlphaFoldDB" id="A0A3E0B2V7"/>
<dbReference type="InterPro" id="IPR057253">
    <property type="entry name" value="CoiA-like_N"/>
</dbReference>
<dbReference type="PIRSF" id="PIRSF007487">
    <property type="entry name" value="Competence-induced_CoiA_bac"/>
    <property type="match status" value="1"/>
</dbReference>
<dbReference type="InterPro" id="IPR010330">
    <property type="entry name" value="CoiA_nuc"/>
</dbReference>
<dbReference type="Pfam" id="PF25164">
    <property type="entry name" value="CoiA_N"/>
    <property type="match status" value="1"/>
</dbReference>
<keyword evidence="4" id="KW-1185">Reference proteome</keyword>
<proteinExistence type="predicted"/>
<dbReference type="RefSeq" id="WP_115883882.1">
    <property type="nucleotide sequence ID" value="NZ_CBCSHX010000012.1"/>
</dbReference>
<dbReference type="OrthoDB" id="3784230at2"/>
<comment type="caution">
    <text evidence="3">The sequence shown here is derived from an EMBL/GenBank/DDBJ whole genome shotgun (WGS) entry which is preliminary data.</text>
</comment>
<name>A0A3E0B2V7_9STAP</name>
<evidence type="ECO:0000259" key="2">
    <source>
        <dbReference type="Pfam" id="PF25164"/>
    </source>
</evidence>
<feature type="domain" description="Competence protein CoiA-like N-terminal" evidence="2">
    <location>
        <begin position="15"/>
        <end position="53"/>
    </location>
</feature>
<evidence type="ECO:0000313" key="3">
    <source>
        <dbReference type="EMBL" id="REG26275.1"/>
    </source>
</evidence>
<gene>
    <name evidence="3" type="ORF">DFR63_0159</name>
</gene>
<dbReference type="Pfam" id="PF06054">
    <property type="entry name" value="CoiA_nuc"/>
    <property type="match status" value="1"/>
</dbReference>
<sequence>MFMANDENGLQVMALNAVKNERYFCPVCDTPVILKAGSVKVPHFSHHHILQCSRYLYKRESLLHLKLKHDLYLKLKQRYDTAMEYYLESIEQIPDILIEHSLALEIQLSRISPELILSRTSGYRKLGIRVIWLLDQKEIKQEGVLVSLSHFQLSAMSEDTIYTVDTEKLIITAWHIGHTAGLNRFTFKKEQVVPDDLLTFQTKESWAEIYRLSEAAVKRLIRREKSGKSVLNPTLTYMYQLGLTAGTLPDFLYFTSFEERYILNSPIEWKLYIYYHLTNGTFDREQFSNFIKLRTFSDIPDKNTIIKKLLAFYLKVFRISKDIA</sequence>
<dbReference type="Proteomes" id="UP000257076">
    <property type="component" value="Unassembled WGS sequence"/>
</dbReference>
<dbReference type="EMBL" id="QUMW01000003">
    <property type="protein sequence ID" value="REG26275.1"/>
    <property type="molecule type" value="Genomic_DNA"/>
</dbReference>